<sequence>MDSKGRALDNIIIERFWRNIKYEEVYLKDYESPREARINIRDYIDFLITIALIKSIARL</sequence>
<dbReference type="InterPro" id="IPR012337">
    <property type="entry name" value="RNaseH-like_sf"/>
</dbReference>
<name>A0A8J2XGF5_9BACI</name>
<dbReference type="EMBL" id="BMEV01000079">
    <property type="protein sequence ID" value="GFZ88177.1"/>
    <property type="molecule type" value="Genomic_DNA"/>
</dbReference>
<organism evidence="1 2">
    <name type="scientific">Compostibacillus humi</name>
    <dbReference type="NCBI Taxonomy" id="1245525"/>
    <lineage>
        <taxon>Bacteria</taxon>
        <taxon>Bacillati</taxon>
        <taxon>Bacillota</taxon>
        <taxon>Bacilli</taxon>
        <taxon>Bacillales</taxon>
        <taxon>Bacillaceae</taxon>
        <taxon>Compostibacillus</taxon>
    </lineage>
</organism>
<dbReference type="Proteomes" id="UP000602050">
    <property type="component" value="Unassembled WGS sequence"/>
</dbReference>
<reference evidence="1" key="1">
    <citation type="journal article" date="2014" name="Int. J. Syst. Evol. Microbiol.">
        <title>Complete genome sequence of Corynebacterium casei LMG S-19264T (=DSM 44701T), isolated from a smear-ripened cheese.</title>
        <authorList>
            <consortium name="US DOE Joint Genome Institute (JGI-PGF)"/>
            <person name="Walter F."/>
            <person name="Albersmeier A."/>
            <person name="Kalinowski J."/>
            <person name="Ruckert C."/>
        </authorList>
    </citation>
    <scope>NUCLEOTIDE SEQUENCE</scope>
    <source>
        <strain evidence="1">CGMCC 1.12360</strain>
    </source>
</reference>
<dbReference type="RefSeq" id="WP_373281946.1">
    <property type="nucleotide sequence ID" value="NZ_BMEV01000079.1"/>
</dbReference>
<evidence type="ECO:0008006" key="3">
    <source>
        <dbReference type="Google" id="ProtNLM"/>
    </source>
</evidence>
<dbReference type="SUPFAM" id="SSF53098">
    <property type="entry name" value="Ribonuclease H-like"/>
    <property type="match status" value="1"/>
</dbReference>
<gene>
    <name evidence="1" type="ORF">GCM10010978_29770</name>
</gene>
<evidence type="ECO:0000313" key="2">
    <source>
        <dbReference type="Proteomes" id="UP000602050"/>
    </source>
</evidence>
<keyword evidence="2" id="KW-1185">Reference proteome</keyword>
<proteinExistence type="predicted"/>
<comment type="caution">
    <text evidence="1">The sequence shown here is derived from an EMBL/GenBank/DDBJ whole genome shotgun (WGS) entry which is preliminary data.</text>
</comment>
<protein>
    <recommendedName>
        <fullName evidence="3">Integrase catalytic domain-containing protein</fullName>
    </recommendedName>
</protein>
<reference evidence="1" key="2">
    <citation type="submission" date="2020-09" db="EMBL/GenBank/DDBJ databases">
        <authorList>
            <person name="Sun Q."/>
            <person name="Zhou Y."/>
        </authorList>
    </citation>
    <scope>NUCLEOTIDE SEQUENCE</scope>
    <source>
        <strain evidence="1">CGMCC 1.12360</strain>
    </source>
</reference>
<dbReference type="AlphaFoldDB" id="A0A8J2XGF5"/>
<accession>A0A8J2XGF5</accession>
<evidence type="ECO:0000313" key="1">
    <source>
        <dbReference type="EMBL" id="GFZ88177.1"/>
    </source>
</evidence>